<keyword evidence="3 5" id="KW-1133">Transmembrane helix</keyword>
<dbReference type="AlphaFoldDB" id="C7H797"/>
<evidence type="ECO:0000256" key="4">
    <source>
        <dbReference type="ARBA" id="ARBA00023136"/>
    </source>
</evidence>
<feature type="transmembrane region" description="Helical" evidence="5">
    <location>
        <begin position="41"/>
        <end position="64"/>
    </location>
</feature>
<protein>
    <recommendedName>
        <fullName evidence="8">Polysaccharide biosynthesis protein</fullName>
    </recommendedName>
</protein>
<evidence type="ECO:0000256" key="2">
    <source>
        <dbReference type="ARBA" id="ARBA00022692"/>
    </source>
</evidence>
<dbReference type="Pfam" id="PF01943">
    <property type="entry name" value="Polysacc_synt"/>
    <property type="match status" value="1"/>
</dbReference>
<sequence length="95" mass="9752">MGQSYLKNAALLTGADVLLRLAGMGLRIYLANALGGEGMGLYQLVLAVYALFVTLATAGVSVAATRLMAEELARGRAQARGMLVRLAGTGLLLGA</sequence>
<evidence type="ECO:0008006" key="8">
    <source>
        <dbReference type="Google" id="ProtNLM"/>
    </source>
</evidence>
<comment type="subcellular location">
    <subcellularLocation>
        <location evidence="1">Membrane</location>
        <topology evidence="1">Multi-pass membrane protein</topology>
    </subcellularLocation>
</comment>
<organism evidence="6 7">
    <name type="scientific">Faecalibacterium duncaniae (strain DSM 17677 / JCM 31915 / A2-165)</name>
    <name type="common">Faecalibacterium prausnitzii</name>
    <dbReference type="NCBI Taxonomy" id="411483"/>
    <lineage>
        <taxon>Bacteria</taxon>
        <taxon>Bacillati</taxon>
        <taxon>Bacillota</taxon>
        <taxon>Clostridia</taxon>
        <taxon>Eubacteriales</taxon>
        <taxon>Oscillospiraceae</taxon>
        <taxon>Faecalibacterium</taxon>
    </lineage>
</organism>
<name>C7H797_FAED2</name>
<evidence type="ECO:0000256" key="3">
    <source>
        <dbReference type="ARBA" id="ARBA00022989"/>
    </source>
</evidence>
<proteinExistence type="predicted"/>
<dbReference type="Proteomes" id="UP000004619">
    <property type="component" value="Unassembled WGS sequence"/>
</dbReference>
<comment type="caution">
    <text evidence="6">The sequence shown here is derived from an EMBL/GenBank/DDBJ whole genome shotgun (WGS) entry which is preliminary data.</text>
</comment>
<dbReference type="EMBL" id="ACOP02000057">
    <property type="protein sequence ID" value="EEU96204.1"/>
    <property type="molecule type" value="Genomic_DNA"/>
</dbReference>
<evidence type="ECO:0000313" key="7">
    <source>
        <dbReference type="Proteomes" id="UP000004619"/>
    </source>
</evidence>
<dbReference type="GO" id="GO:0016020">
    <property type="term" value="C:membrane"/>
    <property type="evidence" value="ECO:0007669"/>
    <property type="project" value="UniProtKB-SubCell"/>
</dbReference>
<dbReference type="eggNOG" id="COG2244">
    <property type="taxonomic scope" value="Bacteria"/>
</dbReference>
<accession>C7H797</accession>
<reference evidence="6" key="1">
    <citation type="submission" date="2009-08" db="EMBL/GenBank/DDBJ databases">
        <authorList>
            <person name="Weinstock G."/>
            <person name="Sodergren E."/>
            <person name="Clifton S."/>
            <person name="Fulton L."/>
            <person name="Fulton B."/>
            <person name="Courtney L."/>
            <person name="Fronick C."/>
            <person name="Harrison M."/>
            <person name="Strong C."/>
            <person name="Farmer C."/>
            <person name="Delahaunty K."/>
            <person name="Markovic C."/>
            <person name="Hall O."/>
            <person name="Minx P."/>
            <person name="Tomlinson C."/>
            <person name="Mitreva M."/>
            <person name="Nelson J."/>
            <person name="Hou S."/>
            <person name="Wollam A."/>
            <person name="Pepin K.H."/>
            <person name="Johnson M."/>
            <person name="Bhonagiri V."/>
            <person name="Nash W.E."/>
            <person name="Warren W."/>
            <person name="Chinwalla A."/>
            <person name="Mardis E.R."/>
            <person name="Wilson R.K."/>
        </authorList>
    </citation>
    <scope>NUCLEOTIDE SEQUENCE [LARGE SCALE GENOMIC DNA]</scope>
    <source>
        <strain evidence="6">A2-165</strain>
    </source>
</reference>
<keyword evidence="4 5" id="KW-0472">Membrane</keyword>
<dbReference type="HOGENOM" id="CLU_185651_0_0_9"/>
<feature type="transmembrane region" description="Helical" evidence="5">
    <location>
        <begin position="9"/>
        <end position="29"/>
    </location>
</feature>
<feature type="non-terminal residue" evidence="6">
    <location>
        <position position="95"/>
    </location>
</feature>
<dbReference type="RefSeq" id="WP_005933892.1">
    <property type="nucleotide sequence ID" value="NZ_GG697152.2"/>
</dbReference>
<dbReference type="InterPro" id="IPR002797">
    <property type="entry name" value="Polysacc_synth"/>
</dbReference>
<gene>
    <name evidence="6" type="ORF">FAEPRAA2165_02181</name>
</gene>
<dbReference type="STRING" id="411483.FAEPRAA2165_02181"/>
<evidence type="ECO:0000256" key="1">
    <source>
        <dbReference type="ARBA" id="ARBA00004141"/>
    </source>
</evidence>
<evidence type="ECO:0000313" key="6">
    <source>
        <dbReference type="EMBL" id="EEU96204.1"/>
    </source>
</evidence>
<keyword evidence="2 5" id="KW-0812">Transmembrane</keyword>
<keyword evidence="7" id="KW-1185">Reference proteome</keyword>
<evidence type="ECO:0000256" key="5">
    <source>
        <dbReference type="SAM" id="Phobius"/>
    </source>
</evidence>